<keyword evidence="3" id="KW-1185">Reference proteome</keyword>
<comment type="caution">
    <text evidence="2">The sequence shown here is derived from an EMBL/GenBank/DDBJ whole genome shotgun (WGS) entry which is preliminary data.</text>
</comment>
<dbReference type="Pfam" id="PF25564">
    <property type="entry name" value="DUF7933"/>
    <property type="match status" value="9"/>
</dbReference>
<sequence length="1469" mass="146647">MSSWQFAIQTLFQWMSRFLNPPHRLQRLLQRVGIFCAVFLLVSTQNYWLLQPASAQVSTLLRVTNQFIPPSVAPGVTSILRIQINNDSGAPLTNLGLVNPLATVPGVLIIPAAPAITSTCGGATSSTPGSFPGTAGSVTLTGGTLAGGAFCIIDVPVRGFTSGNYIETIAAGSVTSATLSNADASSATLQILPQTAATINKAFNPNTIPGDGRSRVTLTINNTNPYALTGASLTDTLPANVTVDTRPGAIAPTTTCAGGTVNTLPALAGVSLSGGTIPANGSCTITFDATSTVGGTYTNTIPANALSTVNLISNSNPPSDNLNVQTQVTIAKAFGQANLDEERTTSLTISITNGGVALTSATLTDNLPSPLVVADTTASTTCTPTGTSQALTVTAGAGSFTLNNGNVAGGAAQIPGSNPATNVFGTCTVTVNVKPAGGTLGNLGGGPTLAVTNTIPANALGNAEGRTNAAPATANITARAGIIVTKTYTPNTNLIAPGSTSRVRIRVNNRSGVANATGVSYTDNLPAGLVVANPPNASVTAGCGGGTISPALVSGATSVTLTGASLSNAAVVCDVFFDVTTSSPVGTIFDNVIPNNSVTNAQGLDSDGVTGTEGRLSVISRVEIAKVFNPTTVGRGLPSQMTITLRNNRRSNLGVAEPLTNVAITDNLPTNLQVANPVALTNSCGGLITGATSGSTSFSLSGGSIAPISSCAISLNAIEINQTQGSFPTPITYNNTPSAFSNSEGEGATLPTAPLTVISPLSPSKAFQSPNIAANGISTAVITLTNTQVIPLTNATFNDTWVQANTIVANPPNVSTTCVGGNVTTTAGTRNVAVTGATIPPQIGGVAGICTVRFDVVMDGTGPATFVNTIGAGAITTAEGFSNPAAITATLTRVVSAVTLVKDTAPPNINVGQPSTLTVTITNPGAGINLTNAGFVDTMPAGMIVYSVPNATTTCTGGVVTTTPGSNTFTLTGASLNTGASCNVSLRVTLTVTGNRTNTLPIGIITSREGVSNTAAASASLSAGPALSVSKAFAPAGIPTNGRSTLTITITNGLAGALTGLTVTDPLPANVVVANPPNASTTCGTGTVTANTGATSVVLNGATLGTNSSCTIAVDVTATVAGAFLNTIPAGNVTADGGISNLQPASATLTAGPTVSLLKSFTPTNISPGGTSVLTIQIQNPTATALTGASLQDDYPAGVLTATTPAQSTTCGGTVTFGTTFVRLTGGTIPANGNCTISISVTANASGTYPNVIPAGALVTNSGTTNTLPASANLVVGNSPQVLLVKRITRINNTAQAGLIDDPSTTDDNNANWPGGYLQGQINVNNVLAGDRLEYTIYFLNAGLAAANNVRICDRVLPNQTYLPNAFTGLFPTDGGLAADLGMALAVSSTTPSVYLTTVNDPPDRGQFLAAPTPVPTNCGEGATPSANVNGVAVVDVTRNPDLPTIPFATGAGTPANSYGFVRFQTVVK</sequence>
<feature type="domain" description="DUF7933" evidence="1">
    <location>
        <begin position="484"/>
        <end position="601"/>
    </location>
</feature>
<dbReference type="Proteomes" id="UP001333818">
    <property type="component" value="Unassembled WGS sequence"/>
</dbReference>
<name>A0AAW9Q2Y7_9CYAN</name>
<feature type="domain" description="DUF7933" evidence="1">
    <location>
        <begin position="764"/>
        <end position="892"/>
    </location>
</feature>
<reference evidence="2" key="1">
    <citation type="submission" date="2024-01" db="EMBL/GenBank/DDBJ databases">
        <title>Bank of Algae and Cyanobacteria of the Azores (BACA) strain genomes.</title>
        <authorList>
            <person name="Luz R."/>
            <person name="Cordeiro R."/>
            <person name="Fonseca A."/>
            <person name="Goncalves V."/>
        </authorList>
    </citation>
    <scope>NUCLEOTIDE SEQUENCE</scope>
    <source>
        <strain evidence="2">BACA0141</strain>
    </source>
</reference>
<dbReference type="PANTHER" id="PTHR34819">
    <property type="entry name" value="LARGE CYSTEINE-RICH PERIPLASMIC PROTEIN OMCB"/>
    <property type="match status" value="1"/>
</dbReference>
<dbReference type="RefSeq" id="WP_330483636.1">
    <property type="nucleotide sequence ID" value="NZ_JAZBJZ010000035.1"/>
</dbReference>
<feature type="domain" description="DUF7933" evidence="1">
    <location>
        <begin position="198"/>
        <end position="324"/>
    </location>
</feature>
<dbReference type="InterPro" id="IPR057693">
    <property type="entry name" value="DUF7933"/>
</dbReference>
<evidence type="ECO:0000313" key="3">
    <source>
        <dbReference type="Proteomes" id="UP001333818"/>
    </source>
</evidence>
<feature type="domain" description="DUF7933" evidence="1">
    <location>
        <begin position="900"/>
        <end position="1021"/>
    </location>
</feature>
<accession>A0AAW9Q2Y7</accession>
<evidence type="ECO:0000259" key="1">
    <source>
        <dbReference type="Pfam" id="PF25564"/>
    </source>
</evidence>
<dbReference type="EMBL" id="JAZBJZ010000035">
    <property type="protein sequence ID" value="MEE3717208.1"/>
    <property type="molecule type" value="Genomic_DNA"/>
</dbReference>
<proteinExistence type="predicted"/>
<feature type="domain" description="DUF7933" evidence="1">
    <location>
        <begin position="624"/>
        <end position="757"/>
    </location>
</feature>
<dbReference type="PANTHER" id="PTHR34819:SF3">
    <property type="entry name" value="CELL SURFACE PROTEIN"/>
    <property type="match status" value="1"/>
</dbReference>
<feature type="domain" description="DUF7933" evidence="1">
    <location>
        <begin position="1029"/>
        <end position="1150"/>
    </location>
</feature>
<evidence type="ECO:0000313" key="2">
    <source>
        <dbReference type="EMBL" id="MEE3717208.1"/>
    </source>
</evidence>
<gene>
    <name evidence="2" type="ORF">V2H45_10660</name>
</gene>
<dbReference type="InterPro" id="IPR051172">
    <property type="entry name" value="Chlamydia_OmcB"/>
</dbReference>
<organism evidence="2 3">
    <name type="scientific">Tumidithrix elongata BACA0141</name>
    <dbReference type="NCBI Taxonomy" id="2716417"/>
    <lineage>
        <taxon>Bacteria</taxon>
        <taxon>Bacillati</taxon>
        <taxon>Cyanobacteriota</taxon>
        <taxon>Cyanophyceae</taxon>
        <taxon>Pseudanabaenales</taxon>
        <taxon>Pseudanabaenaceae</taxon>
        <taxon>Tumidithrix</taxon>
        <taxon>Tumidithrix elongata</taxon>
    </lineage>
</organism>
<protein>
    <recommendedName>
        <fullName evidence="1">DUF7933 domain-containing protein</fullName>
    </recommendedName>
</protein>
<feature type="domain" description="DUF7933" evidence="1">
    <location>
        <begin position="63"/>
        <end position="191"/>
    </location>
</feature>
<feature type="domain" description="DUF7933" evidence="1">
    <location>
        <begin position="329"/>
        <end position="411"/>
    </location>
</feature>
<feature type="domain" description="DUF7933" evidence="1">
    <location>
        <begin position="1157"/>
        <end position="1276"/>
    </location>
</feature>